<gene>
    <name evidence="1" type="ORF">GCM10010911_41590</name>
</gene>
<keyword evidence="2" id="KW-1185">Reference proteome</keyword>
<reference evidence="1" key="1">
    <citation type="journal article" date="2014" name="Int. J. Syst. Evol. Microbiol.">
        <title>Complete genome sequence of Corynebacterium casei LMG S-19264T (=DSM 44701T), isolated from a smear-ripened cheese.</title>
        <authorList>
            <consortium name="US DOE Joint Genome Institute (JGI-PGF)"/>
            <person name="Walter F."/>
            <person name="Albersmeier A."/>
            <person name="Kalinowski J."/>
            <person name="Ruckert C."/>
        </authorList>
    </citation>
    <scope>NUCLEOTIDE SEQUENCE</scope>
    <source>
        <strain evidence="1">CGMCC 1.15178</strain>
    </source>
</reference>
<sequence length="51" mass="5532">MPIQLFPSLSNLWKKLSHNNSSEIVSMLSGVLAITGSAVRSRMVDTQSNSV</sequence>
<organism evidence="1 2">
    <name type="scientific">Paenibacillus nasutitermitis</name>
    <dbReference type="NCBI Taxonomy" id="1652958"/>
    <lineage>
        <taxon>Bacteria</taxon>
        <taxon>Bacillati</taxon>
        <taxon>Bacillota</taxon>
        <taxon>Bacilli</taxon>
        <taxon>Bacillales</taxon>
        <taxon>Paenibacillaceae</taxon>
        <taxon>Paenibacillus</taxon>
    </lineage>
</organism>
<evidence type="ECO:0000313" key="2">
    <source>
        <dbReference type="Proteomes" id="UP000612456"/>
    </source>
</evidence>
<accession>A0A917DXD5</accession>
<proteinExistence type="predicted"/>
<dbReference type="AlphaFoldDB" id="A0A917DXD5"/>
<protein>
    <submittedName>
        <fullName evidence="1">Uncharacterized protein</fullName>
    </submittedName>
</protein>
<reference evidence="1" key="2">
    <citation type="submission" date="2020-09" db="EMBL/GenBank/DDBJ databases">
        <authorList>
            <person name="Sun Q."/>
            <person name="Zhou Y."/>
        </authorList>
    </citation>
    <scope>NUCLEOTIDE SEQUENCE</scope>
    <source>
        <strain evidence="1">CGMCC 1.15178</strain>
    </source>
</reference>
<evidence type="ECO:0000313" key="1">
    <source>
        <dbReference type="EMBL" id="GGD79191.1"/>
    </source>
</evidence>
<name>A0A917DXD5_9BACL</name>
<comment type="caution">
    <text evidence="1">The sequence shown here is derived from an EMBL/GenBank/DDBJ whole genome shotgun (WGS) entry which is preliminary data.</text>
</comment>
<dbReference type="EMBL" id="BMHP01000003">
    <property type="protein sequence ID" value="GGD79191.1"/>
    <property type="molecule type" value="Genomic_DNA"/>
</dbReference>
<dbReference type="Proteomes" id="UP000612456">
    <property type="component" value="Unassembled WGS sequence"/>
</dbReference>